<dbReference type="PANTHER" id="PTHR35038">
    <property type="entry name" value="DISSIMILATORY SULFITE REDUCTASE SIRA"/>
    <property type="match status" value="1"/>
</dbReference>
<dbReference type="AlphaFoldDB" id="D7EBR7"/>
<dbReference type="InterPro" id="IPR051829">
    <property type="entry name" value="Multiheme_Cytochr_ET"/>
</dbReference>
<sequence precursor="true">MKKYLFVVVTILILMTTTSMALNPEDCSQCHPDVYETWNMSNHSGLNESDVGCEVCHSPPEEGYEAHIDNPTEIDPGMNYSAELCGKCHNEPHKPIFDEWDEYSKDDFDTENMASHSEPSDVTEPFVQDSDDCVACKSTEGAVVNLEGADVHDFNEENLPNPSDVEEWRLTCVACHEPHSTGLHVEDEVKLCSNCHNSRGAEPDGETTIARYTQWDIYSNSSYVNGEHPVEIGCVDCHMGAKPFNETTNESAETGHTFDMNVSLVVDSESTNNCSRCHGAELSGVIENQQSRISSRLQDLETKRENAEESLEELNGTQIYQEQQAVFNNALYYMTAVEEDGSLGVHNMEMAISYLNNSEERFDEVINAQPPEEEPGFEAIYSIAGLLLVFYLVRRKYSK</sequence>
<keyword evidence="7" id="KW-1185">Reference proteome</keyword>
<organism evidence="6 7">
    <name type="scientific">Methanohalobium evestigatum (strain ATCC BAA-1072 / DSM 3721 / NBRC 107634 / OCM 161 / Z-7303)</name>
    <dbReference type="NCBI Taxonomy" id="644295"/>
    <lineage>
        <taxon>Archaea</taxon>
        <taxon>Methanobacteriati</taxon>
        <taxon>Methanobacteriota</taxon>
        <taxon>Stenosarchaea group</taxon>
        <taxon>Methanomicrobia</taxon>
        <taxon>Methanosarcinales</taxon>
        <taxon>Methanosarcinaceae</taxon>
        <taxon>Methanohalobium</taxon>
    </lineage>
</organism>
<evidence type="ECO:0000313" key="7">
    <source>
        <dbReference type="Proteomes" id="UP000000391"/>
    </source>
</evidence>
<evidence type="ECO:0000256" key="1">
    <source>
        <dbReference type="ARBA" id="ARBA00022729"/>
    </source>
</evidence>
<dbReference type="Proteomes" id="UP000000391">
    <property type="component" value="Chromosome"/>
</dbReference>
<dbReference type="SUPFAM" id="SSF48695">
    <property type="entry name" value="Multiheme cytochromes"/>
    <property type="match status" value="1"/>
</dbReference>
<feature type="coiled-coil region" evidence="2">
    <location>
        <begin position="290"/>
        <end position="317"/>
    </location>
</feature>
<proteinExistence type="predicted"/>
<dbReference type="GeneID" id="9347743"/>
<keyword evidence="1" id="KW-0732">Signal</keyword>
<keyword evidence="3" id="KW-0472">Membrane</keyword>
<feature type="transmembrane region" description="Helical" evidence="3">
    <location>
        <begin position="376"/>
        <end position="393"/>
    </location>
</feature>
<dbReference type="PANTHER" id="PTHR35038:SF8">
    <property type="entry name" value="C-TYPE POLYHEME CYTOCHROME OMCC"/>
    <property type="match status" value="1"/>
</dbReference>
<dbReference type="InterPro" id="IPR026371">
    <property type="entry name" value="PGF_CTERM"/>
</dbReference>
<feature type="domain" description="PGF-CTERM archaeal protein-sorting signal" evidence="5">
    <location>
        <begin position="375"/>
        <end position="396"/>
    </location>
</feature>
<protein>
    <submittedName>
        <fullName evidence="6">Uncharacterized protein</fullName>
    </submittedName>
</protein>
<dbReference type="OrthoDB" id="120509at2157"/>
<dbReference type="Gene3D" id="1.10.287.3080">
    <property type="match status" value="1"/>
</dbReference>
<dbReference type="InterPro" id="IPR029467">
    <property type="entry name" value="Cyt_c7-like"/>
</dbReference>
<dbReference type="Gene3D" id="1.20.140.10">
    <property type="entry name" value="Butyryl-CoA Dehydrogenase, subunit A, domain 3"/>
    <property type="match status" value="1"/>
</dbReference>
<evidence type="ECO:0000259" key="4">
    <source>
        <dbReference type="Pfam" id="PF14522"/>
    </source>
</evidence>
<gene>
    <name evidence="6" type="ordered locus">Metev_2082</name>
</gene>
<name>D7EBR7_METEZ</name>
<dbReference type="Pfam" id="PF18204">
    <property type="entry name" value="PGF-CTERM"/>
    <property type="match status" value="1"/>
</dbReference>
<dbReference type="Gene3D" id="1.10.1130.10">
    <property type="entry name" value="Flavocytochrome C3, Chain A"/>
    <property type="match status" value="1"/>
</dbReference>
<evidence type="ECO:0000313" key="6">
    <source>
        <dbReference type="EMBL" id="ADI74909.1"/>
    </source>
</evidence>
<dbReference type="KEGG" id="mev:Metev_2082"/>
<dbReference type="RefSeq" id="WP_013195474.1">
    <property type="nucleotide sequence ID" value="NC_014253.1"/>
</dbReference>
<evidence type="ECO:0000256" key="3">
    <source>
        <dbReference type="SAM" id="Phobius"/>
    </source>
</evidence>
<dbReference type="HOGENOM" id="CLU_690040_0_0_2"/>
<dbReference type="EMBL" id="CP002069">
    <property type="protein sequence ID" value="ADI74909.1"/>
    <property type="molecule type" value="Genomic_DNA"/>
</dbReference>
<reference evidence="6 7" key="1">
    <citation type="submission" date="2010-06" db="EMBL/GenBank/DDBJ databases">
        <title>Complete sequence chromosome of Methanohalobium evestigatum Z-7303.</title>
        <authorList>
            <consortium name="US DOE Joint Genome Institute"/>
            <person name="Lucas S."/>
            <person name="Copeland A."/>
            <person name="Lapidus A."/>
            <person name="Cheng J.-F."/>
            <person name="Bruce D."/>
            <person name="Goodwin L."/>
            <person name="Pitluck S."/>
            <person name="Saunders E."/>
            <person name="Detter J.C."/>
            <person name="Han C."/>
            <person name="Tapia R."/>
            <person name="Land M."/>
            <person name="Hauser L."/>
            <person name="Kyrpides N."/>
            <person name="Mikhailova N."/>
            <person name="Sieprawska-Lupa M."/>
            <person name="Whitman W.B."/>
            <person name="Anderson I."/>
            <person name="Woyke T."/>
        </authorList>
    </citation>
    <scope>NUCLEOTIDE SEQUENCE [LARGE SCALE GENOMIC DNA]</scope>
    <source>
        <strain evidence="7">ATCC BAA-1072 / DSM 3721 / NBRC 107634 / OCM 161 / Z-7303</strain>
    </source>
</reference>
<keyword evidence="3" id="KW-1133">Transmembrane helix</keyword>
<dbReference type="InterPro" id="IPR036280">
    <property type="entry name" value="Multihaem_cyt_sf"/>
</dbReference>
<keyword evidence="3" id="KW-0812">Transmembrane</keyword>
<feature type="domain" description="Cytochrome c7-like" evidence="4">
    <location>
        <begin position="183"/>
        <end position="278"/>
    </location>
</feature>
<evidence type="ECO:0000256" key="2">
    <source>
        <dbReference type="SAM" id="Coils"/>
    </source>
</evidence>
<evidence type="ECO:0000259" key="5">
    <source>
        <dbReference type="Pfam" id="PF18204"/>
    </source>
</evidence>
<keyword evidence="2" id="KW-0175">Coiled coil</keyword>
<accession>D7EBR7</accession>
<dbReference type="Pfam" id="PF14522">
    <property type="entry name" value="Cytochrome_C7"/>
    <property type="match status" value="1"/>
</dbReference>